<sequence>MNIIIFNMPPTQSPSQPEGYVTFALSRSSIVVPGRTQWPQYFFVAQAACFPFKPL</sequence>
<dbReference type="InParanoid" id="A0A0D0D5Y4"/>
<feature type="non-terminal residue" evidence="1">
    <location>
        <position position="55"/>
    </location>
</feature>
<reference evidence="2" key="2">
    <citation type="submission" date="2015-01" db="EMBL/GenBank/DDBJ databases">
        <title>Evolutionary Origins and Diversification of the Mycorrhizal Mutualists.</title>
        <authorList>
            <consortium name="DOE Joint Genome Institute"/>
            <consortium name="Mycorrhizal Genomics Consortium"/>
            <person name="Kohler A."/>
            <person name="Kuo A."/>
            <person name="Nagy L.G."/>
            <person name="Floudas D."/>
            <person name="Copeland A."/>
            <person name="Barry K.W."/>
            <person name="Cichocki N."/>
            <person name="Veneault-Fourrey C."/>
            <person name="LaButti K."/>
            <person name="Lindquist E.A."/>
            <person name="Lipzen A."/>
            <person name="Lundell T."/>
            <person name="Morin E."/>
            <person name="Murat C."/>
            <person name="Riley R."/>
            <person name="Ohm R."/>
            <person name="Sun H."/>
            <person name="Tunlid A."/>
            <person name="Henrissat B."/>
            <person name="Grigoriev I.V."/>
            <person name="Hibbett D.S."/>
            <person name="Martin F."/>
        </authorList>
    </citation>
    <scope>NUCLEOTIDE SEQUENCE [LARGE SCALE GENOMIC DNA]</scope>
    <source>
        <strain evidence="2">Ve08.2h10</strain>
    </source>
</reference>
<reference evidence="1 2" key="1">
    <citation type="submission" date="2014-04" db="EMBL/GenBank/DDBJ databases">
        <authorList>
            <consortium name="DOE Joint Genome Institute"/>
            <person name="Kuo A."/>
            <person name="Kohler A."/>
            <person name="Jargeat P."/>
            <person name="Nagy L.G."/>
            <person name="Floudas D."/>
            <person name="Copeland A."/>
            <person name="Barry K.W."/>
            <person name="Cichocki N."/>
            <person name="Veneault-Fourrey C."/>
            <person name="LaButti K."/>
            <person name="Lindquist E.A."/>
            <person name="Lipzen A."/>
            <person name="Lundell T."/>
            <person name="Morin E."/>
            <person name="Murat C."/>
            <person name="Sun H."/>
            <person name="Tunlid A."/>
            <person name="Henrissat B."/>
            <person name="Grigoriev I.V."/>
            <person name="Hibbett D.S."/>
            <person name="Martin F."/>
            <person name="Nordberg H.P."/>
            <person name="Cantor M.N."/>
            <person name="Hua S.X."/>
        </authorList>
    </citation>
    <scope>NUCLEOTIDE SEQUENCE [LARGE SCALE GENOMIC DNA]</scope>
    <source>
        <strain evidence="1 2">Ve08.2h10</strain>
    </source>
</reference>
<evidence type="ECO:0000313" key="2">
    <source>
        <dbReference type="Proteomes" id="UP000054538"/>
    </source>
</evidence>
<dbReference type="EMBL" id="KN828096">
    <property type="protein sequence ID" value="KIK75459.1"/>
    <property type="molecule type" value="Genomic_DNA"/>
</dbReference>
<proteinExistence type="predicted"/>
<organism evidence="1 2">
    <name type="scientific">Paxillus rubicundulus Ve08.2h10</name>
    <dbReference type="NCBI Taxonomy" id="930991"/>
    <lineage>
        <taxon>Eukaryota</taxon>
        <taxon>Fungi</taxon>
        <taxon>Dikarya</taxon>
        <taxon>Basidiomycota</taxon>
        <taxon>Agaricomycotina</taxon>
        <taxon>Agaricomycetes</taxon>
        <taxon>Agaricomycetidae</taxon>
        <taxon>Boletales</taxon>
        <taxon>Paxilineae</taxon>
        <taxon>Paxillaceae</taxon>
        <taxon>Paxillus</taxon>
    </lineage>
</organism>
<keyword evidence="2" id="KW-1185">Reference proteome</keyword>
<dbReference type="AlphaFoldDB" id="A0A0D0D5Y4"/>
<protein>
    <submittedName>
        <fullName evidence="1">Uncharacterized protein</fullName>
    </submittedName>
</protein>
<name>A0A0D0D5Y4_9AGAM</name>
<accession>A0A0D0D5Y4</accession>
<gene>
    <name evidence="1" type="ORF">PAXRUDRAFT_785944</name>
</gene>
<dbReference type="HOGENOM" id="CLU_3033044_0_0_1"/>
<dbReference type="Proteomes" id="UP000054538">
    <property type="component" value="Unassembled WGS sequence"/>
</dbReference>
<evidence type="ECO:0000313" key="1">
    <source>
        <dbReference type="EMBL" id="KIK75459.1"/>
    </source>
</evidence>